<dbReference type="PRINTS" id="PR00344">
    <property type="entry name" value="BCTRLSENSOR"/>
</dbReference>
<dbReference type="PANTHER" id="PTHR43304:SF1">
    <property type="entry name" value="PAC DOMAIN-CONTAINING PROTEIN"/>
    <property type="match status" value="1"/>
</dbReference>
<comment type="caution">
    <text evidence="9">The sequence shown here is derived from an EMBL/GenBank/DDBJ whole genome shotgun (WGS) entry which is preliminary data.</text>
</comment>
<reference evidence="9" key="1">
    <citation type="journal article" date="2014" name="Int. J. Syst. Evol. Microbiol.">
        <title>Complete genome sequence of Corynebacterium casei LMG S-19264T (=DSM 44701T), isolated from a smear-ripened cheese.</title>
        <authorList>
            <consortium name="US DOE Joint Genome Institute (JGI-PGF)"/>
            <person name="Walter F."/>
            <person name="Albersmeier A."/>
            <person name="Kalinowski J."/>
            <person name="Ruckert C."/>
        </authorList>
    </citation>
    <scope>NUCLEOTIDE SEQUENCE</scope>
    <source>
        <strain evidence="9">CGMCC 1.12924</strain>
    </source>
</reference>
<dbReference type="EC" id="2.7.13.3" evidence="2"/>
<comment type="catalytic activity">
    <reaction evidence="1">
        <text>ATP + protein L-histidine = ADP + protein N-phospho-L-histidine.</text>
        <dbReference type="EC" id="2.7.13.3"/>
    </reaction>
</comment>
<dbReference type="Pfam" id="PF02518">
    <property type="entry name" value="HATPase_c"/>
    <property type="match status" value="1"/>
</dbReference>
<keyword evidence="6" id="KW-0175">Coiled coil</keyword>
<keyword evidence="7" id="KW-0812">Transmembrane</keyword>
<dbReference type="InterPro" id="IPR003661">
    <property type="entry name" value="HisK_dim/P_dom"/>
</dbReference>
<dbReference type="PROSITE" id="PS50109">
    <property type="entry name" value="HIS_KIN"/>
    <property type="match status" value="1"/>
</dbReference>
<keyword evidence="5" id="KW-0418">Kinase</keyword>
<evidence type="ECO:0000313" key="9">
    <source>
        <dbReference type="EMBL" id="GGD92700.1"/>
    </source>
</evidence>
<keyword evidence="3" id="KW-0597">Phosphoprotein</keyword>
<evidence type="ECO:0000313" key="10">
    <source>
        <dbReference type="Proteomes" id="UP000652231"/>
    </source>
</evidence>
<feature type="domain" description="Histidine kinase" evidence="8">
    <location>
        <begin position="94"/>
        <end position="306"/>
    </location>
</feature>
<evidence type="ECO:0000256" key="4">
    <source>
        <dbReference type="ARBA" id="ARBA00022679"/>
    </source>
</evidence>
<keyword evidence="10" id="KW-1185">Reference proteome</keyword>
<dbReference type="SUPFAM" id="SSF55874">
    <property type="entry name" value="ATPase domain of HSP90 chaperone/DNA topoisomerase II/histidine kinase"/>
    <property type="match status" value="1"/>
</dbReference>
<accession>A0A8J2Y8E9</accession>
<dbReference type="InterPro" id="IPR036097">
    <property type="entry name" value="HisK_dim/P_sf"/>
</dbReference>
<dbReference type="EMBL" id="BMGK01000005">
    <property type="protein sequence ID" value="GGD92700.1"/>
    <property type="molecule type" value="Genomic_DNA"/>
</dbReference>
<organism evidence="9 10">
    <name type="scientific">Planktosalinus lacus</name>
    <dbReference type="NCBI Taxonomy" id="1526573"/>
    <lineage>
        <taxon>Bacteria</taxon>
        <taxon>Pseudomonadati</taxon>
        <taxon>Bacteroidota</taxon>
        <taxon>Flavobacteriia</taxon>
        <taxon>Flavobacteriales</taxon>
        <taxon>Flavobacteriaceae</taxon>
        <taxon>Planktosalinus</taxon>
    </lineage>
</organism>
<evidence type="ECO:0000256" key="7">
    <source>
        <dbReference type="SAM" id="Phobius"/>
    </source>
</evidence>
<feature type="transmembrane region" description="Helical" evidence="7">
    <location>
        <begin position="45"/>
        <end position="64"/>
    </location>
</feature>
<dbReference type="SMART" id="SM00388">
    <property type="entry name" value="HisKA"/>
    <property type="match status" value="1"/>
</dbReference>
<evidence type="ECO:0000256" key="6">
    <source>
        <dbReference type="SAM" id="Coils"/>
    </source>
</evidence>
<dbReference type="AlphaFoldDB" id="A0A8J2Y8E9"/>
<dbReference type="InterPro" id="IPR004358">
    <property type="entry name" value="Sig_transdc_His_kin-like_C"/>
</dbReference>
<feature type="transmembrane region" description="Helical" evidence="7">
    <location>
        <begin position="7"/>
        <end position="30"/>
    </location>
</feature>
<dbReference type="SMART" id="SM00387">
    <property type="entry name" value="HATPase_c"/>
    <property type="match status" value="1"/>
</dbReference>
<dbReference type="GO" id="GO:0000155">
    <property type="term" value="F:phosphorelay sensor kinase activity"/>
    <property type="evidence" value="ECO:0007669"/>
    <property type="project" value="InterPro"/>
</dbReference>
<evidence type="ECO:0000256" key="2">
    <source>
        <dbReference type="ARBA" id="ARBA00012438"/>
    </source>
</evidence>
<protein>
    <recommendedName>
        <fullName evidence="2">histidine kinase</fullName>
        <ecNumber evidence="2">2.7.13.3</ecNumber>
    </recommendedName>
</protein>
<sequence>MNSSLKITLIYLAVGIAWIFVSDRAALLIFSDDQVKLIQFQTFKGLLYVGLTALLLFTLIRGYYRTIRKKVEELEEVNKKLQESNKELEQFAYVASHDLQEPLRMVSSFLTQLERKYREQLDEKAHQYIYYAVDGSKRMQQMISDLLQLSRSGLKEEFKEEVDLNTLIDEFYELRKEQLDAVNAKFVYDHLPVIQTFKSPLKQIIHNLLDNALKYSKEHVPPRIEILVTEKDTHWEFAIQDNGIGIKSDYFEKIFVIFQRLHNKEIYGGSGLGLAIVKKNVAALNGKIWLKSKPDKGSTFYFTIKK</sequence>
<dbReference type="Pfam" id="PF00512">
    <property type="entry name" value="HisKA"/>
    <property type="match status" value="1"/>
</dbReference>
<dbReference type="InterPro" id="IPR052162">
    <property type="entry name" value="Sensor_kinase/Photoreceptor"/>
</dbReference>
<reference evidence="9" key="2">
    <citation type="submission" date="2020-09" db="EMBL/GenBank/DDBJ databases">
        <authorList>
            <person name="Sun Q."/>
            <person name="Zhou Y."/>
        </authorList>
    </citation>
    <scope>NUCLEOTIDE SEQUENCE</scope>
    <source>
        <strain evidence="9">CGMCC 1.12924</strain>
    </source>
</reference>
<proteinExistence type="predicted"/>
<dbReference type="CDD" id="cd00082">
    <property type="entry name" value="HisKA"/>
    <property type="match status" value="1"/>
</dbReference>
<keyword evidence="4" id="KW-0808">Transferase</keyword>
<dbReference type="PANTHER" id="PTHR43304">
    <property type="entry name" value="PHYTOCHROME-LIKE PROTEIN CPH1"/>
    <property type="match status" value="1"/>
</dbReference>
<dbReference type="SUPFAM" id="SSF47384">
    <property type="entry name" value="Homodimeric domain of signal transducing histidine kinase"/>
    <property type="match status" value="1"/>
</dbReference>
<feature type="coiled-coil region" evidence="6">
    <location>
        <begin position="64"/>
        <end position="94"/>
    </location>
</feature>
<dbReference type="InterPro" id="IPR036890">
    <property type="entry name" value="HATPase_C_sf"/>
</dbReference>
<gene>
    <name evidence="9" type="ORF">GCM10011312_15630</name>
</gene>
<dbReference type="FunFam" id="3.30.565.10:FF:000006">
    <property type="entry name" value="Sensor histidine kinase WalK"/>
    <property type="match status" value="1"/>
</dbReference>
<evidence type="ECO:0000256" key="5">
    <source>
        <dbReference type="ARBA" id="ARBA00022777"/>
    </source>
</evidence>
<keyword evidence="7" id="KW-0472">Membrane</keyword>
<dbReference type="Gene3D" id="3.30.565.10">
    <property type="entry name" value="Histidine kinase-like ATPase, C-terminal domain"/>
    <property type="match status" value="1"/>
</dbReference>
<dbReference type="Proteomes" id="UP000652231">
    <property type="component" value="Unassembled WGS sequence"/>
</dbReference>
<keyword evidence="7" id="KW-1133">Transmembrane helix</keyword>
<dbReference type="InterPro" id="IPR005467">
    <property type="entry name" value="His_kinase_dom"/>
</dbReference>
<dbReference type="InterPro" id="IPR003594">
    <property type="entry name" value="HATPase_dom"/>
</dbReference>
<dbReference type="Gene3D" id="1.10.287.130">
    <property type="match status" value="1"/>
</dbReference>
<dbReference type="RefSeq" id="WP_188441264.1">
    <property type="nucleotide sequence ID" value="NZ_BMGK01000005.1"/>
</dbReference>
<evidence type="ECO:0000256" key="3">
    <source>
        <dbReference type="ARBA" id="ARBA00022553"/>
    </source>
</evidence>
<name>A0A8J2Y8E9_9FLAO</name>
<evidence type="ECO:0000256" key="1">
    <source>
        <dbReference type="ARBA" id="ARBA00000085"/>
    </source>
</evidence>
<evidence type="ECO:0000259" key="8">
    <source>
        <dbReference type="PROSITE" id="PS50109"/>
    </source>
</evidence>